<evidence type="ECO:0008006" key="4">
    <source>
        <dbReference type="Google" id="ProtNLM"/>
    </source>
</evidence>
<protein>
    <recommendedName>
        <fullName evidence="4">50S ribosomal protein L10</fullName>
    </recommendedName>
</protein>
<keyword evidence="3" id="KW-1185">Reference proteome</keyword>
<dbReference type="OMA" id="YLYNQYT"/>
<dbReference type="OrthoDB" id="360689at2759"/>
<proteinExistence type="inferred from homology"/>
<reference evidence="2 3" key="1">
    <citation type="submission" date="2016-10" db="EMBL/GenBank/DDBJ databases">
        <title>Genome sequence of the basidiomycete white-rot fungus Trametes pubescens.</title>
        <authorList>
            <person name="Makela M.R."/>
            <person name="Granchi Z."/>
            <person name="Peng M."/>
            <person name="De Vries R.P."/>
            <person name="Grigoriev I."/>
            <person name="Riley R."/>
            <person name="Hilden K."/>
        </authorList>
    </citation>
    <scope>NUCLEOTIDE SEQUENCE [LARGE SCALE GENOMIC DNA]</scope>
    <source>
        <strain evidence="2 3">FBCC735</strain>
    </source>
</reference>
<comment type="similarity">
    <text evidence="1">Belongs to the universal ribosomal protein uL10 family.</text>
</comment>
<dbReference type="InterPro" id="IPR047865">
    <property type="entry name" value="Ribosomal_uL10_bac_type"/>
</dbReference>
<gene>
    <name evidence="2" type="ORF">TRAPUB_13926</name>
</gene>
<accession>A0A1M2VPL8</accession>
<organism evidence="2 3">
    <name type="scientific">Trametes pubescens</name>
    <name type="common">White-rot fungus</name>
    <dbReference type="NCBI Taxonomy" id="154538"/>
    <lineage>
        <taxon>Eukaryota</taxon>
        <taxon>Fungi</taxon>
        <taxon>Dikarya</taxon>
        <taxon>Basidiomycota</taxon>
        <taxon>Agaricomycotina</taxon>
        <taxon>Agaricomycetes</taxon>
        <taxon>Polyporales</taxon>
        <taxon>Polyporaceae</taxon>
        <taxon>Trametes</taxon>
    </lineage>
</organism>
<evidence type="ECO:0000256" key="1">
    <source>
        <dbReference type="ARBA" id="ARBA00008889"/>
    </source>
</evidence>
<dbReference type="PANTHER" id="PTHR11560">
    <property type="entry name" value="39S RIBOSOMAL PROTEIN L10, MITOCHONDRIAL"/>
    <property type="match status" value="1"/>
</dbReference>
<evidence type="ECO:0000313" key="2">
    <source>
        <dbReference type="EMBL" id="OJT09549.1"/>
    </source>
</evidence>
<evidence type="ECO:0000313" key="3">
    <source>
        <dbReference type="Proteomes" id="UP000184267"/>
    </source>
</evidence>
<sequence>MLGSTSRLLPSPRPMLVQTRAYAVSLKPPVVYPRKTVPRRYSERKTYLYNQYTRLLQSSFDRPLILFEHADFSASRLIRLRADIADAVAKHAKVSAPTLAAATLVPASAPAQDVPPTLTILRTSLFGVALRDLSVLDTPLRRQLAKTVPGTLAALSFPTLNPPQLKAVLRVLARSVPPRKPKTQQAVDDERKAAEAAFVPGRRPKRQRPTPVPDLKLLGALIEGRLYKTEGVQSVAELPTLDGLRAQIVGLLSAPAAQLSMVLGEASGGKLARTLEGFKKSLEPETQEGEAPPS</sequence>
<dbReference type="STRING" id="154538.A0A1M2VPL8"/>
<dbReference type="InterPro" id="IPR043141">
    <property type="entry name" value="Ribosomal_uL10-like_sf"/>
</dbReference>
<dbReference type="SUPFAM" id="SSF160369">
    <property type="entry name" value="Ribosomal protein L10-like"/>
    <property type="match status" value="1"/>
</dbReference>
<dbReference type="EMBL" id="MNAD01000899">
    <property type="protein sequence ID" value="OJT09549.1"/>
    <property type="molecule type" value="Genomic_DNA"/>
</dbReference>
<dbReference type="Proteomes" id="UP000184267">
    <property type="component" value="Unassembled WGS sequence"/>
</dbReference>
<name>A0A1M2VPL8_TRAPU</name>
<comment type="caution">
    <text evidence="2">The sequence shown here is derived from an EMBL/GenBank/DDBJ whole genome shotgun (WGS) entry which is preliminary data.</text>
</comment>
<dbReference type="AlphaFoldDB" id="A0A1M2VPL8"/>